<gene>
    <name evidence="10" type="ORF">SIL79_19665</name>
</gene>
<protein>
    <submittedName>
        <fullName evidence="10">S8 family peptidase</fullName>
        <ecNumber evidence="10">3.4.-.-</ecNumber>
    </submittedName>
</protein>
<name>A0ABU4QGH6_9GAMM</name>
<dbReference type="PANTHER" id="PTHR42884:SF14">
    <property type="entry name" value="NEUROENDOCRINE CONVERTASE 1"/>
    <property type="match status" value="1"/>
</dbReference>
<dbReference type="GO" id="GO:0016787">
    <property type="term" value="F:hydrolase activity"/>
    <property type="evidence" value="ECO:0007669"/>
    <property type="project" value="UniProtKB-KW"/>
</dbReference>
<dbReference type="PROSITE" id="PS00138">
    <property type="entry name" value="SUBTILASE_SER"/>
    <property type="match status" value="1"/>
</dbReference>
<evidence type="ECO:0000259" key="9">
    <source>
        <dbReference type="PROSITE" id="PS51829"/>
    </source>
</evidence>
<feature type="active site" description="Charge relay system" evidence="7">
    <location>
        <position position="209"/>
    </location>
</feature>
<dbReference type="InterPro" id="IPR022398">
    <property type="entry name" value="Peptidase_S8_His-AS"/>
</dbReference>
<evidence type="ECO:0000256" key="8">
    <source>
        <dbReference type="SAM" id="MobiDB-lite"/>
    </source>
</evidence>
<feature type="active site" description="Charge relay system" evidence="7">
    <location>
        <position position="171"/>
    </location>
</feature>
<dbReference type="InterPro" id="IPR015500">
    <property type="entry name" value="Peptidase_S8_subtilisin-rel"/>
</dbReference>
<dbReference type="Proteomes" id="UP001272773">
    <property type="component" value="Unassembled WGS sequence"/>
</dbReference>
<dbReference type="SUPFAM" id="SSF52743">
    <property type="entry name" value="Subtilisin-like"/>
    <property type="match status" value="1"/>
</dbReference>
<keyword evidence="5 7" id="KW-0720">Serine protease</keyword>
<evidence type="ECO:0000256" key="3">
    <source>
        <dbReference type="ARBA" id="ARBA00022729"/>
    </source>
</evidence>
<keyword evidence="2 7" id="KW-0645">Protease</keyword>
<evidence type="ECO:0000256" key="7">
    <source>
        <dbReference type="PROSITE-ProRule" id="PRU01240"/>
    </source>
</evidence>
<dbReference type="EMBL" id="JAWXXR010000001">
    <property type="protein sequence ID" value="MDX6018489.1"/>
    <property type="molecule type" value="Genomic_DNA"/>
</dbReference>
<dbReference type="Gene3D" id="2.60.120.260">
    <property type="entry name" value="Galactose-binding domain-like"/>
    <property type="match status" value="1"/>
</dbReference>
<accession>A0ABU4QGH6</accession>
<dbReference type="PROSITE" id="PS00137">
    <property type="entry name" value="SUBTILASE_HIS"/>
    <property type="match status" value="1"/>
</dbReference>
<proteinExistence type="inferred from homology"/>
<dbReference type="InterPro" id="IPR002884">
    <property type="entry name" value="P_dom"/>
</dbReference>
<evidence type="ECO:0000313" key="11">
    <source>
        <dbReference type="Proteomes" id="UP001272773"/>
    </source>
</evidence>
<dbReference type="Pfam" id="PF01483">
    <property type="entry name" value="P_proprotein"/>
    <property type="match status" value="1"/>
</dbReference>
<organism evidence="10 11">
    <name type="scientific">Shewanella indica</name>
    <dbReference type="NCBI Taxonomy" id="768528"/>
    <lineage>
        <taxon>Bacteria</taxon>
        <taxon>Pseudomonadati</taxon>
        <taxon>Pseudomonadota</taxon>
        <taxon>Gammaproteobacteria</taxon>
        <taxon>Alteromonadales</taxon>
        <taxon>Shewanellaceae</taxon>
        <taxon>Shewanella</taxon>
    </lineage>
</organism>
<comment type="similarity">
    <text evidence="1">Belongs to the peptidase S8 family. Furin subfamily.</text>
</comment>
<evidence type="ECO:0000256" key="4">
    <source>
        <dbReference type="ARBA" id="ARBA00022801"/>
    </source>
</evidence>
<evidence type="ECO:0000256" key="6">
    <source>
        <dbReference type="ARBA" id="ARBA00022837"/>
    </source>
</evidence>
<dbReference type="InterPro" id="IPR036852">
    <property type="entry name" value="Peptidase_S8/S53_dom_sf"/>
</dbReference>
<evidence type="ECO:0000313" key="10">
    <source>
        <dbReference type="EMBL" id="MDX6018489.1"/>
    </source>
</evidence>
<dbReference type="PROSITE" id="PS51257">
    <property type="entry name" value="PROKAR_LIPOPROTEIN"/>
    <property type="match status" value="1"/>
</dbReference>
<reference evidence="10 11" key="1">
    <citation type="submission" date="2023-11" db="EMBL/GenBank/DDBJ databases">
        <title>MicrobeMod: A computational toolkit for identifying prokaryotic methylation and restriction-modification with nanopore sequencing.</title>
        <authorList>
            <person name="Crits-Christoph A."/>
            <person name="Kang S.C."/>
            <person name="Lee H."/>
            <person name="Ostrov N."/>
        </authorList>
    </citation>
    <scope>NUCLEOTIDE SEQUENCE [LARGE SCALE GENOMIC DNA]</scope>
    <source>
        <strain evidence="10 11">ATCC BAA-2732</strain>
    </source>
</reference>
<evidence type="ECO:0000256" key="2">
    <source>
        <dbReference type="ARBA" id="ARBA00022670"/>
    </source>
</evidence>
<evidence type="ECO:0000256" key="5">
    <source>
        <dbReference type="ARBA" id="ARBA00022825"/>
    </source>
</evidence>
<sequence>MHKSIISLSIAAALLAGCGSDSKKAPEPVNTPPESRDVTYDVRQSVRLNGQLEGRDAEGGITFSLVDPGEVKFGTLSINDAAKGSFSYQTDALEGTEVVRFKVSDGKSESISALTLRIKGGDPLYQHQWHLKNTGQNAFARNRGVLGEDINVSDAIASGVTGKDVIVAVVDDGLEISHPDLSANVIAGGSYNLITGTVDPTPFSNSASHGTSVAGIIAAAGWNGIGGRGVAPEAKLIGFNFLDSDPSREIRNVQTFENFAKSHGASAYSDRARVFNQSYGNQPMIPGSMRENEFEVYQQVTTKSFNGKGSIFVKSAGNGYNYNLLGYNAIGQPKYLLPRDFFTARDENRPANKGLPYHNANMSPNNTNLYNLVVSAGSANGKRSSYSSVGANVFVNAPGGEYGTQNPAIVTTDRAGCDKGSSVTEERPRTPFNGGQHPLNLECDYRSTMNGTSAAAPNVSGAIAMIMSVNPSLSWRDIRHILAMTSKQVDANIQPIRVPLNTDASQLYEAVPAWFTNAAGFKFHDFYGFGRIDVSKAVAMARNYKVNLGEYQISDNLSRTELNGAIPDASLEGVSDVQKFDSDWIVEGVQINLTVEHKRLADLAVELISPSGTRSVIMTPYNGFVPTRNSGYTNTPMLSNAFYGENARGNWTLKVIDVNSGEQGYIFRVGKVNVEEKLLENEANGVLKSWSLRIHGHQAVSAS</sequence>
<dbReference type="InterPro" id="IPR008979">
    <property type="entry name" value="Galactose-bd-like_sf"/>
</dbReference>
<dbReference type="InterPro" id="IPR023827">
    <property type="entry name" value="Peptidase_S8_Asp-AS"/>
</dbReference>
<feature type="active site" description="Charge relay system" evidence="7">
    <location>
        <position position="453"/>
    </location>
</feature>
<comment type="caution">
    <text evidence="10">The sequence shown here is derived from an EMBL/GenBank/DDBJ whole genome shotgun (WGS) entry which is preliminary data.</text>
</comment>
<dbReference type="EC" id="3.4.-.-" evidence="10"/>
<dbReference type="Pfam" id="PF00082">
    <property type="entry name" value="Peptidase_S8"/>
    <property type="match status" value="1"/>
</dbReference>
<dbReference type="Gene3D" id="3.40.50.200">
    <property type="entry name" value="Peptidase S8/S53 domain"/>
    <property type="match status" value="1"/>
</dbReference>
<keyword evidence="11" id="KW-1185">Reference proteome</keyword>
<keyword evidence="4 7" id="KW-0378">Hydrolase</keyword>
<dbReference type="RefSeq" id="WP_319619906.1">
    <property type="nucleotide sequence ID" value="NZ_JAWXXR010000001.1"/>
</dbReference>
<dbReference type="PRINTS" id="PR00723">
    <property type="entry name" value="SUBTILISIN"/>
</dbReference>
<dbReference type="InterPro" id="IPR023828">
    <property type="entry name" value="Peptidase_S8_Ser-AS"/>
</dbReference>
<dbReference type="InterPro" id="IPR034182">
    <property type="entry name" value="Kexin/furin"/>
</dbReference>
<dbReference type="GeneID" id="88625775"/>
<dbReference type="PROSITE" id="PS00136">
    <property type="entry name" value="SUBTILASE_ASP"/>
    <property type="match status" value="1"/>
</dbReference>
<dbReference type="SUPFAM" id="SSF49785">
    <property type="entry name" value="Galactose-binding domain-like"/>
    <property type="match status" value="1"/>
</dbReference>
<evidence type="ECO:0000256" key="1">
    <source>
        <dbReference type="ARBA" id="ARBA00005325"/>
    </source>
</evidence>
<keyword evidence="6" id="KW-0106">Calcium</keyword>
<dbReference type="PANTHER" id="PTHR42884">
    <property type="entry name" value="PROPROTEIN CONVERTASE SUBTILISIN/KEXIN-RELATED"/>
    <property type="match status" value="1"/>
</dbReference>
<dbReference type="PROSITE" id="PS51892">
    <property type="entry name" value="SUBTILASE"/>
    <property type="match status" value="1"/>
</dbReference>
<dbReference type="PROSITE" id="PS51829">
    <property type="entry name" value="P_HOMO_B"/>
    <property type="match status" value="1"/>
</dbReference>
<feature type="region of interest" description="Disordered" evidence="8">
    <location>
        <begin position="405"/>
        <end position="439"/>
    </location>
</feature>
<dbReference type="InterPro" id="IPR000209">
    <property type="entry name" value="Peptidase_S8/S53_dom"/>
</dbReference>
<feature type="domain" description="P/Homo B" evidence="9">
    <location>
        <begin position="548"/>
        <end position="700"/>
    </location>
</feature>
<dbReference type="CDD" id="cd04059">
    <property type="entry name" value="Peptidases_S8_Protein_convertases_Kexins_Furin-like"/>
    <property type="match status" value="1"/>
</dbReference>
<keyword evidence="3" id="KW-0732">Signal</keyword>